<reference evidence="2 3" key="1">
    <citation type="journal article" date="2024" name="Commun. Biol.">
        <title>Comparative genomic analysis of thermophilic fungi reveals convergent evolutionary adaptations and gene losses.</title>
        <authorList>
            <person name="Steindorff A.S."/>
            <person name="Aguilar-Pontes M.V."/>
            <person name="Robinson A.J."/>
            <person name="Andreopoulos B."/>
            <person name="LaButti K."/>
            <person name="Kuo A."/>
            <person name="Mondo S."/>
            <person name="Riley R."/>
            <person name="Otillar R."/>
            <person name="Haridas S."/>
            <person name="Lipzen A."/>
            <person name="Grimwood J."/>
            <person name="Schmutz J."/>
            <person name="Clum A."/>
            <person name="Reid I.D."/>
            <person name="Moisan M.C."/>
            <person name="Butler G."/>
            <person name="Nguyen T.T.M."/>
            <person name="Dewar K."/>
            <person name="Conant G."/>
            <person name="Drula E."/>
            <person name="Henrissat B."/>
            <person name="Hansel C."/>
            <person name="Singer S."/>
            <person name="Hutchinson M.I."/>
            <person name="de Vries R.P."/>
            <person name="Natvig D.O."/>
            <person name="Powell A.J."/>
            <person name="Tsang A."/>
            <person name="Grigoriev I.V."/>
        </authorList>
    </citation>
    <scope>NUCLEOTIDE SEQUENCE [LARGE SCALE GENOMIC DNA]</scope>
    <source>
        <strain evidence="2 3">ATCC 24622</strain>
    </source>
</reference>
<feature type="region of interest" description="Disordered" evidence="1">
    <location>
        <begin position="602"/>
        <end position="632"/>
    </location>
</feature>
<feature type="compositionally biased region" description="Basic residues" evidence="1">
    <location>
        <begin position="58"/>
        <end position="68"/>
    </location>
</feature>
<evidence type="ECO:0000313" key="3">
    <source>
        <dbReference type="Proteomes" id="UP001586593"/>
    </source>
</evidence>
<feature type="region of interest" description="Disordered" evidence="1">
    <location>
        <begin position="453"/>
        <end position="497"/>
    </location>
</feature>
<sequence length="938" mass="99378">MASSTAAAASTTAGEVVPAHLGFLAIYNPSLGTTDETIDDQIVFYYDGSGSNGQTPRHGGRRQKHRRQREQQQRREQVGHDDQGGDGAKGPAEQRNERLRQIGLAQAMVEFGRGFSGGAVVDTVDTEKTRVVIRELEPGWWILASINLTRLPSSAIKSSGSSNGVDTGRQRPSAPSVGLGGDSDSAEGVEYSAREVKPPVLLVQDLLRAHSLFLLHHGSSLASVFAHCGDAAAGNNNTSGSEDGKRQQRSTFGHLLGTFWNLFLSTWNVTLHGNPARDVFGGIKIAACGELGVGVGEEDRGSGEREVLEGLVERVDGLVDLVVSKFGEEIGEDEDKKSSTIASVADGSIKLTNESSTQWLGSGREPGAEDGAVFLGVGALTRQSLRDISLWMEDLYTWGQSAYGVQDVFTSPKATRRKKKATASDNAAKEISQQPNVPATAETGLAQQIRPDVTSQFGLPPPLIGPERRAGAVDTTPSPHQTPKVTEEGPVSGGGGMDKVVSYLKMGYGTYWSLGSSSSPPPPEERPHASQNGRQQGGRSTSGRKASHQASPDDAAGYYLIGLVGEVDESDSAFDTEDNQTEEIAYTNYKPRIIRRTLVVEPARGEGNTPEPSELGDGESQGDSCHLALSVPDVDDGDRTPLRVVVYVNKPFIFTFLFRPLTDALADDTLYRSLHCQLAPLRKHLIRSTAYRPDRPEAGAASPTGRAGPGAAATHIYDLIWDPLALTVHSTIPNIPDAGIATVASGVVPSLSISASAWTRAEALSTHTQILNQYSATRTSPAGTAPSGSEFERTVKTMRGWWIVWSRVAERETVPAIDEADENAESDHDGAADQEGGAAAAALSAAPALSRKLYRRLAGPDPAAGGAAKEIFLVRKARDQGLTSSAAASGSGRSASGSYFAGGRAGTGWWAADGASRLAQGIGVDTRKYIEGLLSLNR</sequence>
<evidence type="ECO:0000313" key="2">
    <source>
        <dbReference type="EMBL" id="KAL1865654.1"/>
    </source>
</evidence>
<dbReference type="Proteomes" id="UP001586593">
    <property type="component" value="Unassembled WGS sequence"/>
</dbReference>
<organism evidence="2 3">
    <name type="scientific">Phialemonium thermophilum</name>
    <dbReference type="NCBI Taxonomy" id="223376"/>
    <lineage>
        <taxon>Eukaryota</taxon>
        <taxon>Fungi</taxon>
        <taxon>Dikarya</taxon>
        <taxon>Ascomycota</taxon>
        <taxon>Pezizomycotina</taxon>
        <taxon>Sordariomycetes</taxon>
        <taxon>Sordariomycetidae</taxon>
        <taxon>Cephalothecales</taxon>
        <taxon>Cephalothecaceae</taxon>
        <taxon>Phialemonium</taxon>
    </lineage>
</organism>
<name>A0ABR3WQ41_9PEZI</name>
<dbReference type="PANTHER" id="PTHR13056:SF0">
    <property type="entry name" value="VACUOLAR FUSION PROTEIN CCZ1 HOMOLOG-RELATED"/>
    <property type="match status" value="1"/>
</dbReference>
<evidence type="ECO:0000256" key="1">
    <source>
        <dbReference type="SAM" id="MobiDB-lite"/>
    </source>
</evidence>
<feature type="compositionally biased region" description="Basic and acidic residues" evidence="1">
    <location>
        <begin position="69"/>
        <end position="83"/>
    </location>
</feature>
<dbReference type="EMBL" id="JAZHXJ010000287">
    <property type="protein sequence ID" value="KAL1865654.1"/>
    <property type="molecule type" value="Genomic_DNA"/>
</dbReference>
<keyword evidence="3" id="KW-1185">Reference proteome</keyword>
<evidence type="ECO:0008006" key="4">
    <source>
        <dbReference type="Google" id="ProtNLM"/>
    </source>
</evidence>
<protein>
    <recommendedName>
        <fullName evidence="4">CCZ1/INTU/HSP4 first Longin domain-containing protein</fullName>
    </recommendedName>
</protein>
<dbReference type="InterPro" id="IPR013176">
    <property type="entry name" value="Ccz1"/>
</dbReference>
<feature type="region of interest" description="Disordered" evidence="1">
    <location>
        <begin position="413"/>
        <end position="439"/>
    </location>
</feature>
<feature type="compositionally biased region" description="Polar residues" evidence="1">
    <location>
        <begin position="475"/>
        <end position="484"/>
    </location>
</feature>
<gene>
    <name evidence="2" type="ORF">VTK73DRAFT_5100</name>
</gene>
<accession>A0ABR3WQ41</accession>
<dbReference type="PANTHER" id="PTHR13056">
    <property type="entry name" value="VACUOLAR FUSION PROTEIN CCZ1 HOMOLOG-RELATED"/>
    <property type="match status" value="1"/>
</dbReference>
<comment type="caution">
    <text evidence="2">The sequence shown here is derived from an EMBL/GenBank/DDBJ whole genome shotgun (WGS) entry which is preliminary data.</text>
</comment>
<feature type="compositionally biased region" description="Low complexity" evidence="1">
    <location>
        <begin position="530"/>
        <end position="544"/>
    </location>
</feature>
<proteinExistence type="predicted"/>
<feature type="region of interest" description="Disordered" evidence="1">
    <location>
        <begin position="154"/>
        <end position="190"/>
    </location>
</feature>
<feature type="region of interest" description="Disordered" evidence="1">
    <location>
        <begin position="514"/>
        <end position="552"/>
    </location>
</feature>
<feature type="region of interest" description="Disordered" evidence="1">
    <location>
        <begin position="45"/>
        <end position="94"/>
    </location>
</feature>